<dbReference type="SUPFAM" id="SSF53335">
    <property type="entry name" value="S-adenosyl-L-methionine-dependent methyltransferases"/>
    <property type="match status" value="1"/>
</dbReference>
<dbReference type="PROSITE" id="PS50293">
    <property type="entry name" value="TPR_REGION"/>
    <property type="match status" value="3"/>
</dbReference>
<dbReference type="Pfam" id="PF13432">
    <property type="entry name" value="TPR_16"/>
    <property type="match status" value="1"/>
</dbReference>
<keyword evidence="2 3" id="KW-0802">TPR repeat</keyword>
<dbReference type="GO" id="GO:0032259">
    <property type="term" value="P:methylation"/>
    <property type="evidence" value="ECO:0007669"/>
    <property type="project" value="UniProtKB-KW"/>
</dbReference>
<dbReference type="CDD" id="cd02440">
    <property type="entry name" value="AdoMet_MTases"/>
    <property type="match status" value="1"/>
</dbReference>
<sequence length="446" mass="50361">MIMSNDEQPDFRIEEVSPDLALSGAIRLLQANRLDDAERILRVLLENYPDVPEVLHFYGILAHQQGNDELAIESIEKAIAIAPDYADAYNNLGNIYNKAGKPEKAVEAYRRAIELNPANVAAYNNLGTVLKDLERFEEAVEAFSKAIELMPGNAELYRNFGNVFRKQGKFAEAARAYRNAISLRPYRSEDYESLCHVLYMQGLVEEALPTIRQWLEHDPTNPLALHRLHSYTGTDIPARASNDYIRMTFDDFADSFDIVLKGLEYRAPGLVEQSLSALYDSACAELDVLDAGCGTGLCGEFLRPYAQRLSGVDLSAKMLEKARARGHYDELFEAELTEFIGRHVEQFDLIVSADTLVYFGDLSQVFDSVIRALRRGGHFVFTVERTEEQLSAGYKINYHGRYSHTEDYLRRGLEAVGLVPIRIEREMLRYEAGLPVDGFLVVANRP</sequence>
<dbReference type="InterPro" id="IPR029063">
    <property type="entry name" value="SAM-dependent_MTases_sf"/>
</dbReference>
<dbReference type="PANTHER" id="PTHR44943">
    <property type="entry name" value="CELLULOSE SYNTHASE OPERON PROTEIN C"/>
    <property type="match status" value="1"/>
</dbReference>
<keyword evidence="1" id="KW-0677">Repeat</keyword>
<proteinExistence type="predicted"/>
<dbReference type="PROSITE" id="PS50005">
    <property type="entry name" value="TPR"/>
    <property type="match status" value="4"/>
</dbReference>
<dbReference type="Pfam" id="PF13424">
    <property type="entry name" value="TPR_12"/>
    <property type="match status" value="1"/>
</dbReference>
<gene>
    <name evidence="5" type="ORF">MSZNOR_1519</name>
</gene>
<protein>
    <submittedName>
        <fullName evidence="5">TPR repeat methyltransferase</fullName>
    </submittedName>
</protein>
<dbReference type="Gene3D" id="1.25.40.10">
    <property type="entry name" value="Tetratricopeptide repeat domain"/>
    <property type="match status" value="1"/>
</dbReference>
<dbReference type="PANTHER" id="PTHR44943:SF8">
    <property type="entry name" value="TPR REPEAT-CONTAINING PROTEIN MJ0263"/>
    <property type="match status" value="1"/>
</dbReference>
<evidence type="ECO:0000256" key="1">
    <source>
        <dbReference type="ARBA" id="ARBA00022737"/>
    </source>
</evidence>
<feature type="repeat" description="TPR" evidence="3">
    <location>
        <begin position="52"/>
        <end position="85"/>
    </location>
</feature>
<evidence type="ECO:0000259" key="4">
    <source>
        <dbReference type="Pfam" id="PF08241"/>
    </source>
</evidence>
<dbReference type="InterPro" id="IPR013216">
    <property type="entry name" value="Methyltransf_11"/>
</dbReference>
<reference evidence="5 6" key="1">
    <citation type="submission" date="2023-03" db="EMBL/GenBank/DDBJ databases">
        <authorList>
            <person name="Pearce D."/>
        </authorList>
    </citation>
    <scope>NUCLEOTIDE SEQUENCE [LARGE SCALE GENOMIC DNA]</scope>
    <source>
        <strain evidence="5">Msz</strain>
    </source>
</reference>
<dbReference type="InterPro" id="IPR011990">
    <property type="entry name" value="TPR-like_helical_dom_sf"/>
</dbReference>
<keyword evidence="5" id="KW-0808">Transferase</keyword>
<dbReference type="InterPro" id="IPR019734">
    <property type="entry name" value="TPR_rpt"/>
</dbReference>
<evidence type="ECO:0000313" key="6">
    <source>
        <dbReference type="Proteomes" id="UP001162030"/>
    </source>
</evidence>
<organism evidence="5 6">
    <name type="scientific">Methylocaldum szegediense</name>
    <dbReference type="NCBI Taxonomy" id="73780"/>
    <lineage>
        <taxon>Bacteria</taxon>
        <taxon>Pseudomonadati</taxon>
        <taxon>Pseudomonadota</taxon>
        <taxon>Gammaproteobacteria</taxon>
        <taxon>Methylococcales</taxon>
        <taxon>Methylococcaceae</taxon>
        <taxon>Methylocaldum</taxon>
    </lineage>
</organism>
<name>A0ABN8X0K8_9GAMM</name>
<dbReference type="Pfam" id="PF00515">
    <property type="entry name" value="TPR_1"/>
    <property type="match status" value="1"/>
</dbReference>
<dbReference type="Proteomes" id="UP001162030">
    <property type="component" value="Chromosome"/>
</dbReference>
<evidence type="ECO:0000313" key="5">
    <source>
        <dbReference type="EMBL" id="CAI8797299.1"/>
    </source>
</evidence>
<dbReference type="SUPFAM" id="SSF48452">
    <property type="entry name" value="TPR-like"/>
    <property type="match status" value="1"/>
</dbReference>
<dbReference type="Pfam" id="PF08241">
    <property type="entry name" value="Methyltransf_11"/>
    <property type="match status" value="1"/>
</dbReference>
<keyword evidence="6" id="KW-1185">Reference proteome</keyword>
<dbReference type="Gene3D" id="3.40.50.150">
    <property type="entry name" value="Vaccinia Virus protein VP39"/>
    <property type="match status" value="1"/>
</dbReference>
<evidence type="ECO:0000256" key="3">
    <source>
        <dbReference type="PROSITE-ProRule" id="PRU00339"/>
    </source>
</evidence>
<evidence type="ECO:0000256" key="2">
    <source>
        <dbReference type="ARBA" id="ARBA00022803"/>
    </source>
</evidence>
<accession>A0ABN8X0K8</accession>
<feature type="repeat" description="TPR" evidence="3">
    <location>
        <begin position="120"/>
        <end position="153"/>
    </location>
</feature>
<feature type="repeat" description="TPR" evidence="3">
    <location>
        <begin position="154"/>
        <end position="187"/>
    </location>
</feature>
<dbReference type="InterPro" id="IPR051685">
    <property type="entry name" value="Ycf3/AcsC/BcsC/TPR_MFPF"/>
</dbReference>
<dbReference type="EMBL" id="OX458333">
    <property type="protein sequence ID" value="CAI8797299.1"/>
    <property type="molecule type" value="Genomic_DNA"/>
</dbReference>
<dbReference type="RefSeq" id="WP_317963834.1">
    <property type="nucleotide sequence ID" value="NZ_OX458333.1"/>
</dbReference>
<keyword evidence="5" id="KW-0489">Methyltransferase</keyword>
<feature type="domain" description="Methyltransferase type 11" evidence="4">
    <location>
        <begin position="289"/>
        <end position="381"/>
    </location>
</feature>
<dbReference type="SMART" id="SM00028">
    <property type="entry name" value="TPR"/>
    <property type="match status" value="5"/>
</dbReference>
<dbReference type="GO" id="GO:0008168">
    <property type="term" value="F:methyltransferase activity"/>
    <property type="evidence" value="ECO:0007669"/>
    <property type="project" value="UniProtKB-KW"/>
</dbReference>
<feature type="repeat" description="TPR" evidence="3">
    <location>
        <begin position="86"/>
        <end position="119"/>
    </location>
</feature>